<dbReference type="EMBL" id="VYQE01000002">
    <property type="protein sequence ID" value="KAA9008862.1"/>
    <property type="molecule type" value="Genomic_DNA"/>
</dbReference>
<evidence type="ECO:0000256" key="3">
    <source>
        <dbReference type="ARBA" id="ARBA00022741"/>
    </source>
</evidence>
<proteinExistence type="inferred from homology"/>
<dbReference type="RefSeq" id="WP_150444395.1">
    <property type="nucleotide sequence ID" value="NZ_VYQE01000002.1"/>
</dbReference>
<evidence type="ECO:0000313" key="6">
    <source>
        <dbReference type="EMBL" id="KAA9008862.1"/>
    </source>
</evidence>
<dbReference type="GO" id="GO:0016887">
    <property type="term" value="F:ATP hydrolysis activity"/>
    <property type="evidence" value="ECO:0007669"/>
    <property type="project" value="InterPro"/>
</dbReference>
<dbReference type="PANTHER" id="PTHR43875">
    <property type="entry name" value="MALTODEXTRIN IMPORT ATP-BINDING PROTEIN MSMX"/>
    <property type="match status" value="1"/>
</dbReference>
<dbReference type="PROSITE" id="PS50893">
    <property type="entry name" value="ABC_TRANSPORTER_2"/>
    <property type="match status" value="1"/>
</dbReference>
<organism evidence="6 7">
    <name type="scientific">Histidinibacterium aquaticum</name>
    <dbReference type="NCBI Taxonomy" id="2613962"/>
    <lineage>
        <taxon>Bacteria</taxon>
        <taxon>Pseudomonadati</taxon>
        <taxon>Pseudomonadota</taxon>
        <taxon>Alphaproteobacteria</taxon>
        <taxon>Rhodobacterales</taxon>
        <taxon>Paracoccaceae</taxon>
        <taxon>Histidinibacterium</taxon>
    </lineage>
</organism>
<dbReference type="GO" id="GO:0005524">
    <property type="term" value="F:ATP binding"/>
    <property type="evidence" value="ECO:0007669"/>
    <property type="project" value="UniProtKB-KW"/>
</dbReference>
<dbReference type="InterPro" id="IPR013611">
    <property type="entry name" value="Transp-assoc_OB_typ2"/>
</dbReference>
<dbReference type="PANTHER" id="PTHR43875:SF3">
    <property type="entry name" value="MALTOSE_MALTODEXTRIN IMPORT ATP-BINDING PROTEIN MALK"/>
    <property type="match status" value="1"/>
</dbReference>
<keyword evidence="3" id="KW-0547">Nucleotide-binding</keyword>
<dbReference type="InterPro" id="IPR003439">
    <property type="entry name" value="ABC_transporter-like_ATP-bd"/>
</dbReference>
<keyword evidence="4 6" id="KW-0067">ATP-binding</keyword>
<dbReference type="Proteomes" id="UP000326554">
    <property type="component" value="Unassembled WGS sequence"/>
</dbReference>
<dbReference type="Pfam" id="PF08402">
    <property type="entry name" value="TOBE_2"/>
    <property type="match status" value="1"/>
</dbReference>
<dbReference type="GO" id="GO:0015423">
    <property type="term" value="F:ABC-type maltose transporter activity"/>
    <property type="evidence" value="ECO:0007669"/>
    <property type="project" value="TreeGrafter"/>
</dbReference>
<comment type="caution">
    <text evidence="6">The sequence shown here is derived from an EMBL/GenBank/DDBJ whole genome shotgun (WGS) entry which is preliminary data.</text>
</comment>
<dbReference type="Pfam" id="PF00005">
    <property type="entry name" value="ABC_tran"/>
    <property type="match status" value="1"/>
</dbReference>
<dbReference type="InterPro" id="IPR008995">
    <property type="entry name" value="Mo/tungstate-bd_C_term_dom"/>
</dbReference>
<dbReference type="Gene3D" id="2.40.50.100">
    <property type="match status" value="1"/>
</dbReference>
<dbReference type="FunFam" id="3.40.50.300:FF:000042">
    <property type="entry name" value="Maltose/maltodextrin ABC transporter, ATP-binding protein"/>
    <property type="match status" value="1"/>
</dbReference>
<comment type="similarity">
    <text evidence="1">Belongs to the ABC transporter superfamily.</text>
</comment>
<dbReference type="NCBIfam" id="NF008653">
    <property type="entry name" value="PRK11650.1"/>
    <property type="match status" value="1"/>
</dbReference>
<dbReference type="InterPro" id="IPR017871">
    <property type="entry name" value="ABC_transporter-like_CS"/>
</dbReference>
<evidence type="ECO:0000256" key="4">
    <source>
        <dbReference type="ARBA" id="ARBA00022840"/>
    </source>
</evidence>
<evidence type="ECO:0000256" key="2">
    <source>
        <dbReference type="ARBA" id="ARBA00022448"/>
    </source>
</evidence>
<evidence type="ECO:0000259" key="5">
    <source>
        <dbReference type="PROSITE" id="PS50893"/>
    </source>
</evidence>
<dbReference type="Gene3D" id="3.40.50.300">
    <property type="entry name" value="P-loop containing nucleotide triphosphate hydrolases"/>
    <property type="match status" value="1"/>
</dbReference>
<dbReference type="CDD" id="cd03301">
    <property type="entry name" value="ABC_MalK_N"/>
    <property type="match status" value="1"/>
</dbReference>
<dbReference type="Gene3D" id="2.40.50.140">
    <property type="entry name" value="Nucleic acid-binding proteins"/>
    <property type="match status" value="1"/>
</dbReference>
<gene>
    <name evidence="6" type="primary">ugpC</name>
    <name evidence="6" type="ORF">F3S47_06260</name>
</gene>
<accession>A0A5J5GN42</accession>
<sequence>MSRVELKDLRKNFGGLEVIKGVDLTVEPGEFCVFVGPSGCGKSTLLRMISGLEEQSSGTIEIGGRDVTRSEPSERGIAMVFQNYALYPHLSVRENIGFGLSLARTPKDEMRRKVETVAETLQLTDYLERKPKALSGGQRQRVAIGRAIVRDPEVFLFDEPLSNLDAALRSQMRIELTELHERLRATMIYVTHDQVEAMTMADKIVVLNGGRIEQVGTPMELYERPATPFVAGFIGSPRMNLFEGDLAREMGCEVYGIRPEHLEVSETEGRWTGRVRHVERLGADTILHLEVEALGPLLARVDGSRTFNPGQTVHATPNTDKEFRY</sequence>
<evidence type="ECO:0000256" key="1">
    <source>
        <dbReference type="ARBA" id="ARBA00005417"/>
    </source>
</evidence>
<dbReference type="SUPFAM" id="SSF50331">
    <property type="entry name" value="MOP-like"/>
    <property type="match status" value="1"/>
</dbReference>
<dbReference type="SUPFAM" id="SSF52540">
    <property type="entry name" value="P-loop containing nucleoside triphosphate hydrolases"/>
    <property type="match status" value="1"/>
</dbReference>
<dbReference type="GO" id="GO:1990060">
    <property type="term" value="C:maltose transport complex"/>
    <property type="evidence" value="ECO:0007669"/>
    <property type="project" value="TreeGrafter"/>
</dbReference>
<keyword evidence="2" id="KW-0813">Transport</keyword>
<dbReference type="SMART" id="SM00382">
    <property type="entry name" value="AAA"/>
    <property type="match status" value="1"/>
</dbReference>
<protein>
    <submittedName>
        <fullName evidence="6">sn-glycerol-3-phosphate ABC transporter ATP-binding protein UgpC</fullName>
    </submittedName>
</protein>
<dbReference type="AlphaFoldDB" id="A0A5J5GN42"/>
<dbReference type="InterPro" id="IPR003593">
    <property type="entry name" value="AAA+_ATPase"/>
</dbReference>
<dbReference type="InterPro" id="IPR047641">
    <property type="entry name" value="ABC_transpr_MalK/UgpC-like"/>
</dbReference>
<dbReference type="GO" id="GO:0055052">
    <property type="term" value="C:ATP-binding cassette (ABC) transporter complex, substrate-binding subunit-containing"/>
    <property type="evidence" value="ECO:0007669"/>
    <property type="project" value="TreeGrafter"/>
</dbReference>
<dbReference type="InterPro" id="IPR015855">
    <property type="entry name" value="ABC_transpr_MalK-like"/>
</dbReference>
<reference evidence="6 7" key="1">
    <citation type="submission" date="2019-09" db="EMBL/GenBank/DDBJ databases">
        <authorList>
            <person name="Park J.-S."/>
            <person name="Choi H.-J."/>
        </authorList>
    </citation>
    <scope>NUCLEOTIDE SEQUENCE [LARGE SCALE GENOMIC DNA]</scope>
    <source>
        <strain evidence="6 7">176SS1-4</strain>
    </source>
</reference>
<feature type="domain" description="ABC transporter" evidence="5">
    <location>
        <begin position="4"/>
        <end position="234"/>
    </location>
</feature>
<dbReference type="InterPro" id="IPR012340">
    <property type="entry name" value="NA-bd_OB-fold"/>
</dbReference>
<evidence type="ECO:0000313" key="7">
    <source>
        <dbReference type="Proteomes" id="UP000326554"/>
    </source>
</evidence>
<dbReference type="InterPro" id="IPR027417">
    <property type="entry name" value="P-loop_NTPase"/>
</dbReference>
<dbReference type="PROSITE" id="PS00211">
    <property type="entry name" value="ABC_TRANSPORTER_1"/>
    <property type="match status" value="1"/>
</dbReference>
<name>A0A5J5GN42_9RHOB</name>
<keyword evidence="7" id="KW-1185">Reference proteome</keyword>